<dbReference type="Proteomes" id="UP000199001">
    <property type="component" value="Unassembled WGS sequence"/>
</dbReference>
<reference evidence="3" key="1">
    <citation type="submission" date="2016-06" db="EMBL/GenBank/DDBJ databases">
        <authorList>
            <person name="Varghese N."/>
            <person name="Submissions Spin"/>
        </authorList>
    </citation>
    <scope>NUCLEOTIDE SEQUENCE [LARGE SCALE GENOMIC DNA]</scope>
    <source>
        <strain evidence="3">DSM 43903</strain>
    </source>
</reference>
<dbReference type="OrthoDB" id="3390238at2"/>
<evidence type="ECO:0000313" key="3">
    <source>
        <dbReference type="Proteomes" id="UP000199001"/>
    </source>
</evidence>
<dbReference type="RefSeq" id="WP_091105787.1">
    <property type="nucleotide sequence ID" value="NZ_FMHZ01000002.1"/>
</dbReference>
<accession>A0A1C6VWB0</accession>
<feature type="region of interest" description="Disordered" evidence="1">
    <location>
        <begin position="22"/>
        <end position="51"/>
    </location>
</feature>
<organism evidence="2 3">
    <name type="scientific">Micromonospora citrea</name>
    <dbReference type="NCBI Taxonomy" id="47855"/>
    <lineage>
        <taxon>Bacteria</taxon>
        <taxon>Bacillati</taxon>
        <taxon>Actinomycetota</taxon>
        <taxon>Actinomycetes</taxon>
        <taxon>Micromonosporales</taxon>
        <taxon>Micromonosporaceae</taxon>
        <taxon>Micromonospora</taxon>
    </lineage>
</organism>
<dbReference type="AlphaFoldDB" id="A0A1C6VWB0"/>
<evidence type="ECO:0000313" key="2">
    <source>
        <dbReference type="EMBL" id="SCL70585.1"/>
    </source>
</evidence>
<dbReference type="EMBL" id="FMHZ01000002">
    <property type="protein sequence ID" value="SCL70585.1"/>
    <property type="molecule type" value="Genomic_DNA"/>
</dbReference>
<sequence length="79" mass="8689">MLSYEEILERALLAAAETLDLEEAAESAGEEPLADSDGEPTEVREVQSLSDAGFMTTDHGVVIRLTDGREFTLSLKQYR</sequence>
<keyword evidence="3" id="KW-1185">Reference proteome</keyword>
<dbReference type="STRING" id="47855.GA0070606_5445"/>
<evidence type="ECO:0000256" key="1">
    <source>
        <dbReference type="SAM" id="MobiDB-lite"/>
    </source>
</evidence>
<proteinExistence type="predicted"/>
<gene>
    <name evidence="2" type="ORF">GA0070606_5445</name>
</gene>
<protein>
    <submittedName>
        <fullName evidence="2">Uncharacterized protein</fullName>
    </submittedName>
</protein>
<feature type="compositionally biased region" description="Acidic residues" evidence="1">
    <location>
        <begin position="22"/>
        <end position="40"/>
    </location>
</feature>
<name>A0A1C6VWB0_9ACTN</name>